<feature type="compositionally biased region" description="Gly residues" evidence="1">
    <location>
        <begin position="446"/>
        <end position="455"/>
    </location>
</feature>
<dbReference type="OrthoDB" id="7841756at2759"/>
<evidence type="ECO:0000313" key="4">
    <source>
        <dbReference type="EMBL" id="EDW14953.1"/>
    </source>
</evidence>
<dbReference type="PANTHER" id="PTHR39079">
    <property type="entry name" value="FI08034P-RELATED"/>
    <property type="match status" value="1"/>
</dbReference>
<dbReference type="InParanoid" id="B4KDV6"/>
<dbReference type="AlphaFoldDB" id="B4KDV6"/>
<feature type="domain" description="DUF4788" evidence="3">
    <location>
        <begin position="11"/>
        <end position="232"/>
    </location>
</feature>
<dbReference type="KEGG" id="dmo:Dmoj_GI24544"/>
<accession>B4KDV6</accession>
<sequence>MAKASFLFNIIVTRLELSKHEIDEPQNLLVNVDFNKNQLKVTSSRINVDQFDVMKGINCQTDPAVLRDYLEANGLTVIVRYNGVVLGKGCVPFLESFINQIDYDMDYLTYASTCNLFGNHSLVGSIDVMCLLTIKCESQDDFVGPCKDACGNIAKKDIMILMRNPDTDAIADKSYLTEAEEQENDIQLGLDLSRYRSINQRMSQSSEDSSGTEACYLLRAMATEYAQIIDSVLEKITELSSSSPDISCQDADDEDLQYINNSELTDGLIPASVTDPDETDIKPIRFCPICCNSVSWMPKYAHCPRCWTKPVPLVEIDPEGLPTADQIIKSYVEEPEEAAMKKLSATTEEESAKEVCEPPEKEEHKTTRHRERCQCKRHKMCSHCRVRKMCAQLISSTDQIAPPKTDEDDMSSINNRPQLRNVLMELNYLYRQRDHKVQKSRTKSQLGGGLNTKSL</sequence>
<feature type="region of interest" description="Disordered" evidence="1">
    <location>
        <begin position="343"/>
        <end position="363"/>
    </location>
</feature>
<proteinExistence type="predicted"/>
<dbReference type="HOGENOM" id="CLU_601682_0_0_1"/>
<feature type="compositionally biased region" description="Basic and acidic residues" evidence="1">
    <location>
        <begin position="350"/>
        <end position="363"/>
    </location>
</feature>
<evidence type="ECO:0000313" key="5">
    <source>
        <dbReference type="Proteomes" id="UP000009192"/>
    </source>
</evidence>
<keyword evidence="5" id="KW-1185">Reference proteome</keyword>
<feature type="region of interest" description="Disordered" evidence="1">
    <location>
        <begin position="434"/>
        <end position="455"/>
    </location>
</feature>
<dbReference type="EMBL" id="CH933806">
    <property type="protein sequence ID" value="EDW14953.1"/>
    <property type="molecule type" value="Genomic_DNA"/>
</dbReference>
<evidence type="ECO:0000259" key="2">
    <source>
        <dbReference type="Pfam" id="PF16003"/>
    </source>
</evidence>
<name>B4KDV6_DROMO</name>
<evidence type="ECO:0000256" key="1">
    <source>
        <dbReference type="SAM" id="MobiDB-lite"/>
    </source>
</evidence>
<dbReference type="OMA" id="TIKCESQ"/>
<dbReference type="PhylomeDB" id="B4KDV6"/>
<reference evidence="4 5" key="1">
    <citation type="journal article" date="2007" name="Nature">
        <title>Evolution of genes and genomes on the Drosophila phylogeny.</title>
        <authorList>
            <consortium name="Drosophila 12 Genomes Consortium"/>
            <person name="Clark A.G."/>
            <person name="Eisen M.B."/>
            <person name="Smith D.R."/>
            <person name="Bergman C.M."/>
            <person name="Oliver B."/>
            <person name="Markow T.A."/>
            <person name="Kaufman T.C."/>
            <person name="Kellis M."/>
            <person name="Gelbart W."/>
            <person name="Iyer V.N."/>
            <person name="Pollard D.A."/>
            <person name="Sackton T.B."/>
            <person name="Larracuente A.M."/>
            <person name="Singh N.D."/>
            <person name="Abad J.P."/>
            <person name="Abt D.N."/>
            <person name="Adryan B."/>
            <person name="Aguade M."/>
            <person name="Akashi H."/>
            <person name="Anderson W.W."/>
            <person name="Aquadro C.F."/>
            <person name="Ardell D.H."/>
            <person name="Arguello R."/>
            <person name="Artieri C.G."/>
            <person name="Barbash D.A."/>
            <person name="Barker D."/>
            <person name="Barsanti P."/>
            <person name="Batterham P."/>
            <person name="Batzoglou S."/>
            <person name="Begun D."/>
            <person name="Bhutkar A."/>
            <person name="Blanco E."/>
            <person name="Bosak S.A."/>
            <person name="Bradley R.K."/>
            <person name="Brand A.D."/>
            <person name="Brent M.R."/>
            <person name="Brooks A.N."/>
            <person name="Brown R.H."/>
            <person name="Butlin R.K."/>
            <person name="Caggese C."/>
            <person name="Calvi B.R."/>
            <person name="Bernardo de Carvalho A."/>
            <person name="Caspi A."/>
            <person name="Castrezana S."/>
            <person name="Celniker S.E."/>
            <person name="Chang J.L."/>
            <person name="Chapple C."/>
            <person name="Chatterji S."/>
            <person name="Chinwalla A."/>
            <person name="Civetta A."/>
            <person name="Clifton S.W."/>
            <person name="Comeron J.M."/>
            <person name="Costello J.C."/>
            <person name="Coyne J.A."/>
            <person name="Daub J."/>
            <person name="David R.G."/>
            <person name="Delcher A.L."/>
            <person name="Delehaunty K."/>
            <person name="Do C.B."/>
            <person name="Ebling H."/>
            <person name="Edwards K."/>
            <person name="Eickbush T."/>
            <person name="Evans J.D."/>
            <person name="Filipski A."/>
            <person name="Findeiss S."/>
            <person name="Freyhult E."/>
            <person name="Fulton L."/>
            <person name="Fulton R."/>
            <person name="Garcia A.C."/>
            <person name="Gardiner A."/>
            <person name="Garfield D.A."/>
            <person name="Garvin B.E."/>
            <person name="Gibson G."/>
            <person name="Gilbert D."/>
            <person name="Gnerre S."/>
            <person name="Godfrey J."/>
            <person name="Good R."/>
            <person name="Gotea V."/>
            <person name="Gravely B."/>
            <person name="Greenberg A.J."/>
            <person name="Griffiths-Jones S."/>
            <person name="Gross S."/>
            <person name="Guigo R."/>
            <person name="Gustafson E.A."/>
            <person name="Haerty W."/>
            <person name="Hahn M.W."/>
            <person name="Halligan D.L."/>
            <person name="Halpern A.L."/>
            <person name="Halter G.M."/>
            <person name="Han M.V."/>
            <person name="Heger A."/>
            <person name="Hillier L."/>
            <person name="Hinrichs A.S."/>
            <person name="Holmes I."/>
            <person name="Hoskins R.A."/>
            <person name="Hubisz M.J."/>
            <person name="Hultmark D."/>
            <person name="Huntley M.A."/>
            <person name="Jaffe D.B."/>
            <person name="Jagadeeshan S."/>
            <person name="Jeck W.R."/>
            <person name="Johnson J."/>
            <person name="Jones C.D."/>
            <person name="Jordan W.C."/>
            <person name="Karpen G.H."/>
            <person name="Kataoka E."/>
            <person name="Keightley P.D."/>
            <person name="Kheradpour P."/>
            <person name="Kirkness E.F."/>
            <person name="Koerich L.B."/>
            <person name="Kristiansen K."/>
            <person name="Kudrna D."/>
            <person name="Kulathinal R.J."/>
            <person name="Kumar S."/>
            <person name="Kwok R."/>
            <person name="Lander E."/>
            <person name="Langley C.H."/>
            <person name="Lapoint R."/>
            <person name="Lazzaro B.P."/>
            <person name="Lee S.J."/>
            <person name="Levesque L."/>
            <person name="Li R."/>
            <person name="Lin C.F."/>
            <person name="Lin M.F."/>
            <person name="Lindblad-Toh K."/>
            <person name="Llopart A."/>
            <person name="Long M."/>
            <person name="Low L."/>
            <person name="Lozovsky E."/>
            <person name="Lu J."/>
            <person name="Luo M."/>
            <person name="Machado C.A."/>
            <person name="Makalowski W."/>
            <person name="Marzo M."/>
            <person name="Matsuda M."/>
            <person name="Matzkin L."/>
            <person name="McAllister B."/>
            <person name="McBride C.S."/>
            <person name="McKernan B."/>
            <person name="McKernan K."/>
            <person name="Mendez-Lago M."/>
            <person name="Minx P."/>
            <person name="Mollenhauer M.U."/>
            <person name="Montooth K."/>
            <person name="Mount S.M."/>
            <person name="Mu X."/>
            <person name="Myers E."/>
            <person name="Negre B."/>
            <person name="Newfeld S."/>
            <person name="Nielsen R."/>
            <person name="Noor M.A."/>
            <person name="O'Grady P."/>
            <person name="Pachter L."/>
            <person name="Papaceit M."/>
            <person name="Parisi M.J."/>
            <person name="Parisi M."/>
            <person name="Parts L."/>
            <person name="Pedersen J.S."/>
            <person name="Pesole G."/>
            <person name="Phillippy A.M."/>
            <person name="Ponting C.P."/>
            <person name="Pop M."/>
            <person name="Porcelli D."/>
            <person name="Powell J.R."/>
            <person name="Prohaska S."/>
            <person name="Pruitt K."/>
            <person name="Puig M."/>
            <person name="Quesneville H."/>
            <person name="Ram K.R."/>
            <person name="Rand D."/>
            <person name="Rasmussen M.D."/>
            <person name="Reed L.K."/>
            <person name="Reenan R."/>
            <person name="Reily A."/>
            <person name="Remington K.A."/>
            <person name="Rieger T.T."/>
            <person name="Ritchie M.G."/>
            <person name="Robin C."/>
            <person name="Rogers Y.H."/>
            <person name="Rohde C."/>
            <person name="Rozas J."/>
            <person name="Rubenfield M.J."/>
            <person name="Ruiz A."/>
            <person name="Russo S."/>
            <person name="Salzberg S.L."/>
            <person name="Sanchez-Gracia A."/>
            <person name="Saranga D.J."/>
            <person name="Sato H."/>
            <person name="Schaeffer S.W."/>
            <person name="Schatz M.C."/>
            <person name="Schlenke T."/>
            <person name="Schwartz R."/>
            <person name="Segarra C."/>
            <person name="Singh R.S."/>
            <person name="Sirot L."/>
            <person name="Sirota M."/>
            <person name="Sisneros N.B."/>
            <person name="Smith C.D."/>
            <person name="Smith T.F."/>
            <person name="Spieth J."/>
            <person name="Stage D.E."/>
            <person name="Stark A."/>
            <person name="Stephan W."/>
            <person name="Strausberg R.L."/>
            <person name="Strempel S."/>
            <person name="Sturgill D."/>
            <person name="Sutton G."/>
            <person name="Sutton G.G."/>
            <person name="Tao W."/>
            <person name="Teichmann S."/>
            <person name="Tobari Y.N."/>
            <person name="Tomimura Y."/>
            <person name="Tsolas J.M."/>
            <person name="Valente V.L."/>
            <person name="Venter E."/>
            <person name="Venter J.C."/>
            <person name="Vicario S."/>
            <person name="Vieira F.G."/>
            <person name="Vilella A.J."/>
            <person name="Villasante A."/>
            <person name="Walenz B."/>
            <person name="Wang J."/>
            <person name="Wasserman M."/>
            <person name="Watts T."/>
            <person name="Wilson D."/>
            <person name="Wilson R.K."/>
            <person name="Wing R.A."/>
            <person name="Wolfner M.F."/>
            <person name="Wong A."/>
            <person name="Wong G.K."/>
            <person name="Wu C.I."/>
            <person name="Wu G."/>
            <person name="Yamamoto D."/>
            <person name="Yang H.P."/>
            <person name="Yang S.P."/>
            <person name="Yorke J.A."/>
            <person name="Yoshida K."/>
            <person name="Zdobnov E."/>
            <person name="Zhang P."/>
            <person name="Zhang Y."/>
            <person name="Zimin A.V."/>
            <person name="Baldwin J."/>
            <person name="Abdouelleil A."/>
            <person name="Abdulkadir J."/>
            <person name="Abebe A."/>
            <person name="Abera B."/>
            <person name="Abreu J."/>
            <person name="Acer S.C."/>
            <person name="Aftuck L."/>
            <person name="Alexander A."/>
            <person name="An P."/>
            <person name="Anderson E."/>
            <person name="Anderson S."/>
            <person name="Arachi H."/>
            <person name="Azer M."/>
            <person name="Bachantsang P."/>
            <person name="Barry A."/>
            <person name="Bayul T."/>
            <person name="Berlin A."/>
            <person name="Bessette D."/>
            <person name="Bloom T."/>
            <person name="Blye J."/>
            <person name="Boguslavskiy L."/>
            <person name="Bonnet C."/>
            <person name="Boukhgalter B."/>
            <person name="Bourzgui I."/>
            <person name="Brown A."/>
            <person name="Cahill P."/>
            <person name="Channer S."/>
            <person name="Cheshatsang Y."/>
            <person name="Chuda L."/>
            <person name="Citroen M."/>
            <person name="Collymore A."/>
            <person name="Cooke P."/>
            <person name="Costello M."/>
            <person name="D'Aco K."/>
            <person name="Daza R."/>
            <person name="De Haan G."/>
            <person name="DeGray S."/>
            <person name="DeMaso C."/>
            <person name="Dhargay N."/>
            <person name="Dooley K."/>
            <person name="Dooley E."/>
            <person name="Doricent M."/>
            <person name="Dorje P."/>
            <person name="Dorjee K."/>
            <person name="Dupes A."/>
            <person name="Elong R."/>
            <person name="Falk J."/>
            <person name="Farina A."/>
            <person name="Faro S."/>
            <person name="Ferguson D."/>
            <person name="Fisher S."/>
            <person name="Foley C.D."/>
            <person name="Franke A."/>
            <person name="Friedrich D."/>
            <person name="Gadbois L."/>
            <person name="Gearin G."/>
            <person name="Gearin C.R."/>
            <person name="Giannoukos G."/>
            <person name="Goode T."/>
            <person name="Graham J."/>
            <person name="Grandbois E."/>
            <person name="Grewal S."/>
            <person name="Gyaltsen K."/>
            <person name="Hafez N."/>
            <person name="Hagos B."/>
            <person name="Hall J."/>
            <person name="Henson C."/>
            <person name="Hollinger A."/>
            <person name="Honan T."/>
            <person name="Huard M.D."/>
            <person name="Hughes L."/>
            <person name="Hurhula B."/>
            <person name="Husby M.E."/>
            <person name="Kamat A."/>
            <person name="Kanga B."/>
            <person name="Kashin S."/>
            <person name="Khazanovich D."/>
            <person name="Kisner P."/>
            <person name="Lance K."/>
            <person name="Lara M."/>
            <person name="Lee W."/>
            <person name="Lennon N."/>
            <person name="Letendre F."/>
            <person name="LeVine R."/>
            <person name="Lipovsky A."/>
            <person name="Liu X."/>
            <person name="Liu J."/>
            <person name="Liu S."/>
            <person name="Lokyitsang T."/>
            <person name="Lokyitsang Y."/>
            <person name="Lubonja R."/>
            <person name="Lui A."/>
            <person name="MacDonald P."/>
            <person name="Magnisalis V."/>
            <person name="Maru K."/>
            <person name="Matthews C."/>
            <person name="McCusker W."/>
            <person name="McDonough S."/>
            <person name="Mehta T."/>
            <person name="Meldrim J."/>
            <person name="Meneus L."/>
            <person name="Mihai O."/>
            <person name="Mihalev A."/>
            <person name="Mihova T."/>
            <person name="Mittelman R."/>
            <person name="Mlenga V."/>
            <person name="Montmayeur A."/>
            <person name="Mulrain L."/>
            <person name="Navidi A."/>
            <person name="Naylor J."/>
            <person name="Negash T."/>
            <person name="Nguyen T."/>
            <person name="Nguyen N."/>
            <person name="Nicol R."/>
            <person name="Norbu C."/>
            <person name="Norbu N."/>
            <person name="Novod N."/>
            <person name="O'Neill B."/>
            <person name="Osman S."/>
            <person name="Markiewicz E."/>
            <person name="Oyono O.L."/>
            <person name="Patti C."/>
            <person name="Phunkhang P."/>
            <person name="Pierre F."/>
            <person name="Priest M."/>
            <person name="Raghuraman S."/>
            <person name="Rege F."/>
            <person name="Reyes R."/>
            <person name="Rise C."/>
            <person name="Rogov P."/>
            <person name="Ross K."/>
            <person name="Ryan E."/>
            <person name="Settipalli S."/>
            <person name="Shea T."/>
            <person name="Sherpa N."/>
            <person name="Shi L."/>
            <person name="Shih D."/>
            <person name="Sparrow T."/>
            <person name="Spaulding J."/>
            <person name="Stalker J."/>
            <person name="Stange-Thomann N."/>
            <person name="Stavropoulos S."/>
            <person name="Stone C."/>
            <person name="Strader C."/>
            <person name="Tesfaye S."/>
            <person name="Thomson T."/>
            <person name="Thoulutsang Y."/>
            <person name="Thoulutsang D."/>
            <person name="Topham K."/>
            <person name="Topping I."/>
            <person name="Tsamla T."/>
            <person name="Vassiliev H."/>
            <person name="Vo A."/>
            <person name="Wangchuk T."/>
            <person name="Wangdi T."/>
            <person name="Weiand M."/>
            <person name="Wilkinson J."/>
            <person name="Wilson A."/>
            <person name="Yadav S."/>
            <person name="Young G."/>
            <person name="Yu Q."/>
            <person name="Zembek L."/>
            <person name="Zhong D."/>
            <person name="Zimmer A."/>
            <person name="Zwirko Z."/>
            <person name="Jaffe D.B."/>
            <person name="Alvarez P."/>
            <person name="Brockman W."/>
            <person name="Butler J."/>
            <person name="Chin C."/>
            <person name="Gnerre S."/>
            <person name="Grabherr M."/>
            <person name="Kleber M."/>
            <person name="Mauceli E."/>
            <person name="MacCallum I."/>
        </authorList>
    </citation>
    <scope>NUCLEOTIDE SEQUENCE [LARGE SCALE GENOMIC DNA]</scope>
    <source>
        <strain evidence="5">Tucson 15081-1352.22</strain>
    </source>
</reference>
<organism evidence="4 5">
    <name type="scientific">Drosophila mojavensis</name>
    <name type="common">Fruit fly</name>
    <dbReference type="NCBI Taxonomy" id="7230"/>
    <lineage>
        <taxon>Eukaryota</taxon>
        <taxon>Metazoa</taxon>
        <taxon>Ecdysozoa</taxon>
        <taxon>Arthropoda</taxon>
        <taxon>Hexapoda</taxon>
        <taxon>Insecta</taxon>
        <taxon>Pterygota</taxon>
        <taxon>Neoptera</taxon>
        <taxon>Endopterygota</taxon>
        <taxon>Diptera</taxon>
        <taxon>Brachycera</taxon>
        <taxon>Muscomorpha</taxon>
        <taxon>Ephydroidea</taxon>
        <taxon>Drosophilidae</taxon>
        <taxon>Drosophila</taxon>
    </lineage>
</organism>
<protein>
    <submittedName>
        <fullName evidence="4">Uncharacterized protein</fullName>
    </submittedName>
</protein>
<dbReference type="PANTHER" id="PTHR39079:SF1">
    <property type="entry name" value="GH11706P-RELATED"/>
    <property type="match status" value="1"/>
</dbReference>
<dbReference type="Proteomes" id="UP000009192">
    <property type="component" value="Unassembled WGS sequence"/>
</dbReference>
<dbReference type="Pfam" id="PF16003">
    <property type="entry name" value="DUF4776"/>
    <property type="match status" value="1"/>
</dbReference>
<evidence type="ECO:0000259" key="3">
    <source>
        <dbReference type="Pfam" id="PF16032"/>
    </source>
</evidence>
<dbReference type="eggNOG" id="ENOG502QSI5">
    <property type="taxonomic scope" value="Eukaryota"/>
</dbReference>
<feature type="domain" description="DUF4776" evidence="2">
    <location>
        <begin position="280"/>
        <end position="438"/>
    </location>
</feature>
<dbReference type="InterPro" id="IPR031949">
    <property type="entry name" value="DUF4776"/>
</dbReference>
<dbReference type="InterPro" id="IPR031992">
    <property type="entry name" value="DUF4788"/>
</dbReference>
<dbReference type="Pfam" id="PF16032">
    <property type="entry name" value="DUF4788"/>
    <property type="match status" value="1"/>
</dbReference>
<gene>
    <name evidence="4" type="primary">Dmoj\GI24544</name>
    <name evidence="4" type="ORF">Dmoj_GI24544</name>
</gene>